<sequence>MIEVSSAVVCTLMSHALTTEKEEVMGLLYGTVVDEVAKICSVQILQRQDKRKDRVEVSDHQLVQATQYAEHLGKNVRVIGWYMNWV</sequence>
<reference evidence="2" key="1">
    <citation type="journal article" date="2020" name="J. Eukaryot. Microbiol.">
        <title>De novo Sequencing, Assembly and Annotation of the Transcriptome for the Free-Living Testate Amoeba Arcella intermedia.</title>
        <authorList>
            <person name="Ribeiro G.M."/>
            <person name="Porfirio-Sousa A.L."/>
            <person name="Maurer-Alcala X.X."/>
            <person name="Katz L.A."/>
            <person name="Lahr D.J.G."/>
        </authorList>
    </citation>
    <scope>NUCLEOTIDE SEQUENCE</scope>
</reference>
<dbReference type="GO" id="GO:0008237">
    <property type="term" value="F:metallopeptidase activity"/>
    <property type="evidence" value="ECO:0007669"/>
    <property type="project" value="InterPro"/>
</dbReference>
<dbReference type="AlphaFoldDB" id="A0A6B2LVH1"/>
<proteinExistence type="predicted"/>
<dbReference type="Pfam" id="PF01398">
    <property type="entry name" value="JAB"/>
    <property type="match status" value="1"/>
</dbReference>
<dbReference type="InterPro" id="IPR050242">
    <property type="entry name" value="JAMM_MPN+_peptidase_M67A"/>
</dbReference>
<dbReference type="EMBL" id="GIBP01011946">
    <property type="protein sequence ID" value="NDV40915.1"/>
    <property type="molecule type" value="Transcribed_RNA"/>
</dbReference>
<evidence type="ECO:0000313" key="2">
    <source>
        <dbReference type="EMBL" id="NDV40915.1"/>
    </source>
</evidence>
<accession>A0A6B2LVH1</accession>
<dbReference type="Gene3D" id="3.40.140.10">
    <property type="entry name" value="Cytidine Deaminase, domain 2"/>
    <property type="match status" value="1"/>
</dbReference>
<dbReference type="PROSITE" id="PS50249">
    <property type="entry name" value="MPN"/>
    <property type="match status" value="1"/>
</dbReference>
<evidence type="ECO:0000259" key="1">
    <source>
        <dbReference type="PROSITE" id="PS50249"/>
    </source>
</evidence>
<feature type="domain" description="MPN" evidence="1">
    <location>
        <begin position="2"/>
        <end position="86"/>
    </location>
</feature>
<protein>
    <recommendedName>
        <fullName evidence="1">MPN domain-containing protein</fullName>
    </recommendedName>
</protein>
<organism evidence="2">
    <name type="scientific">Arcella intermedia</name>
    <dbReference type="NCBI Taxonomy" id="1963864"/>
    <lineage>
        <taxon>Eukaryota</taxon>
        <taxon>Amoebozoa</taxon>
        <taxon>Tubulinea</taxon>
        <taxon>Elardia</taxon>
        <taxon>Arcellinida</taxon>
        <taxon>Sphaerothecina</taxon>
        <taxon>Arcellidae</taxon>
        <taxon>Arcella</taxon>
    </lineage>
</organism>
<dbReference type="PANTHER" id="PTHR10410">
    <property type="entry name" value="EUKARYOTIC TRANSLATION INITIATION FACTOR 3 -RELATED"/>
    <property type="match status" value="1"/>
</dbReference>
<dbReference type="SUPFAM" id="SSF102712">
    <property type="entry name" value="JAB1/MPN domain"/>
    <property type="match status" value="1"/>
</dbReference>
<name>A0A6B2LVH1_9EUKA</name>
<dbReference type="InterPro" id="IPR000555">
    <property type="entry name" value="JAMM/MPN+_dom"/>
</dbReference>
<dbReference type="InterPro" id="IPR037518">
    <property type="entry name" value="MPN"/>
</dbReference>